<keyword evidence="5" id="KW-1185">Reference proteome</keyword>
<dbReference type="SUPFAM" id="SSF51197">
    <property type="entry name" value="Clavaminate synthase-like"/>
    <property type="match status" value="1"/>
</dbReference>
<proteinExistence type="predicted"/>
<dbReference type="Gene3D" id="2.60.120.330">
    <property type="entry name" value="B-lactam Antibiotic, Isopenicillin N Synthase, Chain"/>
    <property type="match status" value="1"/>
</dbReference>
<protein>
    <recommendedName>
        <fullName evidence="3">Non-haem dioxygenase N-terminal domain-containing protein</fullName>
    </recommendedName>
</protein>
<evidence type="ECO:0000259" key="3">
    <source>
        <dbReference type="Pfam" id="PF14226"/>
    </source>
</evidence>
<reference evidence="4 5" key="1">
    <citation type="journal article" date="2024" name="Plant J.">
        <title>Genome sequences and population genomics reveal climatic adaptation and genomic divergence between two closely related sweetgum species.</title>
        <authorList>
            <person name="Xu W.Q."/>
            <person name="Ren C.Q."/>
            <person name="Zhang X.Y."/>
            <person name="Comes H.P."/>
            <person name="Liu X.H."/>
            <person name="Li Y.G."/>
            <person name="Kettle C.J."/>
            <person name="Jalonen R."/>
            <person name="Gaisberger H."/>
            <person name="Ma Y.Z."/>
            <person name="Qiu Y.X."/>
        </authorList>
    </citation>
    <scope>NUCLEOTIDE SEQUENCE [LARGE SCALE GENOMIC DNA]</scope>
    <source>
        <strain evidence="4">Hangzhou</strain>
    </source>
</reference>
<keyword evidence="2" id="KW-0408">Iron</keyword>
<organism evidence="4 5">
    <name type="scientific">Liquidambar formosana</name>
    <name type="common">Formosan gum</name>
    <dbReference type="NCBI Taxonomy" id="63359"/>
    <lineage>
        <taxon>Eukaryota</taxon>
        <taxon>Viridiplantae</taxon>
        <taxon>Streptophyta</taxon>
        <taxon>Embryophyta</taxon>
        <taxon>Tracheophyta</taxon>
        <taxon>Spermatophyta</taxon>
        <taxon>Magnoliopsida</taxon>
        <taxon>eudicotyledons</taxon>
        <taxon>Gunneridae</taxon>
        <taxon>Pentapetalae</taxon>
        <taxon>Saxifragales</taxon>
        <taxon>Altingiaceae</taxon>
        <taxon>Liquidambar</taxon>
    </lineage>
</organism>
<dbReference type="GO" id="GO:0046872">
    <property type="term" value="F:metal ion binding"/>
    <property type="evidence" value="ECO:0007669"/>
    <property type="project" value="UniProtKB-KW"/>
</dbReference>
<name>A0AAP0X657_LIQFO</name>
<dbReference type="Proteomes" id="UP001415857">
    <property type="component" value="Unassembled WGS sequence"/>
</dbReference>
<evidence type="ECO:0000313" key="5">
    <source>
        <dbReference type="Proteomes" id="UP001415857"/>
    </source>
</evidence>
<evidence type="ECO:0000256" key="2">
    <source>
        <dbReference type="ARBA" id="ARBA00023004"/>
    </source>
</evidence>
<keyword evidence="1" id="KW-0479">Metal-binding</keyword>
<accession>A0AAP0X657</accession>
<feature type="domain" description="Non-haem dioxygenase N-terminal" evidence="3">
    <location>
        <begin position="38"/>
        <end position="67"/>
    </location>
</feature>
<dbReference type="InterPro" id="IPR027443">
    <property type="entry name" value="IPNS-like_sf"/>
</dbReference>
<evidence type="ECO:0000313" key="4">
    <source>
        <dbReference type="EMBL" id="KAK9292646.1"/>
    </source>
</evidence>
<dbReference type="InterPro" id="IPR026992">
    <property type="entry name" value="DIOX_N"/>
</dbReference>
<dbReference type="Pfam" id="PF14226">
    <property type="entry name" value="DIOX_N"/>
    <property type="match status" value="1"/>
</dbReference>
<dbReference type="AlphaFoldDB" id="A0AAP0X657"/>
<sequence length="67" mass="7493">MDSKVLPTGVRYSNLPESYVRPESERPRLSEVSQCEDVPVIDLGCEDRGQIIQQIGDACTAYGFFQV</sequence>
<evidence type="ECO:0000256" key="1">
    <source>
        <dbReference type="ARBA" id="ARBA00022723"/>
    </source>
</evidence>
<dbReference type="EMBL" id="JBBPBK010000001">
    <property type="protein sequence ID" value="KAK9292646.1"/>
    <property type="molecule type" value="Genomic_DNA"/>
</dbReference>
<comment type="caution">
    <text evidence="4">The sequence shown here is derived from an EMBL/GenBank/DDBJ whole genome shotgun (WGS) entry which is preliminary data.</text>
</comment>
<gene>
    <name evidence="4" type="ORF">L1049_020623</name>
</gene>